<protein>
    <recommendedName>
        <fullName evidence="3">Gti1/Pac2 family-domain-containing protein</fullName>
    </recommendedName>
</protein>
<gene>
    <name evidence="1" type="ORF">EW146_g3014</name>
</gene>
<dbReference type="AlphaFoldDB" id="A0A4V3XFK5"/>
<evidence type="ECO:0000313" key="1">
    <source>
        <dbReference type="EMBL" id="THH17873.1"/>
    </source>
</evidence>
<dbReference type="PANTHER" id="PTHR28027:SF1">
    <property type="entry name" value="CAMP INDEPENDENT REGULATORY PROTEIN (AFU_ORTHOLOGUE AFUA_3G09640)"/>
    <property type="match status" value="1"/>
</dbReference>
<evidence type="ECO:0000313" key="2">
    <source>
        <dbReference type="Proteomes" id="UP000310158"/>
    </source>
</evidence>
<dbReference type="Pfam" id="PF09729">
    <property type="entry name" value="Gti1_Pac2"/>
    <property type="match status" value="1"/>
</dbReference>
<dbReference type="GO" id="GO:0003677">
    <property type="term" value="F:DNA binding"/>
    <property type="evidence" value="ECO:0007669"/>
    <property type="project" value="TreeGrafter"/>
</dbReference>
<reference evidence="1 2" key="1">
    <citation type="submission" date="2019-02" db="EMBL/GenBank/DDBJ databases">
        <title>Genome sequencing of the rare red list fungi Bondarzewia mesenterica.</title>
        <authorList>
            <person name="Buettner E."/>
            <person name="Kellner H."/>
        </authorList>
    </citation>
    <scope>NUCLEOTIDE SEQUENCE [LARGE SCALE GENOMIC DNA]</scope>
    <source>
        <strain evidence="1 2">DSM 108281</strain>
    </source>
</reference>
<sequence length="306" mass="34838">MQPPTCTGLRIRTARDADIIFHAVAKGILPMVTRRLDSEERMALSPGCVYVWEERTSSLSESIEQGIERFTEGRSWGPSRARDDFLFYHEKDNAPKSLMVERTRAIRYQEDPLAAAAMYPRRIRERMIKQTYSVYVNGHPNMKKWHLNAYWTQETLLSLATVDDIPELMSIVVPEGLYICARTSRLRETLARTSRSTPCDDGAPMPEAHAAIHVPTYMPFSTERSLPHDDPPMSLPQFRCPPSSSHCEPPSTHAGLPANFRFPPLPPPDYHAIRLAPLEQLQSAKLRRRDPADDAVLRCFDMAKHC</sequence>
<proteinExistence type="predicted"/>
<dbReference type="Proteomes" id="UP000310158">
    <property type="component" value="Unassembled WGS sequence"/>
</dbReference>
<dbReference type="InterPro" id="IPR018608">
    <property type="entry name" value="Gti1/Pac2"/>
</dbReference>
<keyword evidence="2" id="KW-1185">Reference proteome</keyword>
<dbReference type="EMBL" id="SGPL01000094">
    <property type="protein sequence ID" value="THH17873.1"/>
    <property type="molecule type" value="Genomic_DNA"/>
</dbReference>
<name>A0A4V3XFK5_9AGAM</name>
<dbReference type="PANTHER" id="PTHR28027">
    <property type="entry name" value="TRANSCRIPTIONAL REGULATOR MIT1"/>
    <property type="match status" value="1"/>
</dbReference>
<organism evidence="1 2">
    <name type="scientific">Bondarzewia mesenterica</name>
    <dbReference type="NCBI Taxonomy" id="1095465"/>
    <lineage>
        <taxon>Eukaryota</taxon>
        <taxon>Fungi</taxon>
        <taxon>Dikarya</taxon>
        <taxon>Basidiomycota</taxon>
        <taxon>Agaricomycotina</taxon>
        <taxon>Agaricomycetes</taxon>
        <taxon>Russulales</taxon>
        <taxon>Bondarzewiaceae</taxon>
        <taxon>Bondarzewia</taxon>
    </lineage>
</organism>
<accession>A0A4V3XFK5</accession>
<dbReference type="OrthoDB" id="5572844at2759"/>
<evidence type="ECO:0008006" key="3">
    <source>
        <dbReference type="Google" id="ProtNLM"/>
    </source>
</evidence>
<comment type="caution">
    <text evidence="1">The sequence shown here is derived from an EMBL/GenBank/DDBJ whole genome shotgun (WGS) entry which is preliminary data.</text>
</comment>